<dbReference type="VEuPathDB" id="TriTrypDB:LpyrH10_04_4360"/>
<sequence>MKTLDQWLEDSDEEDDEEDVKHDSSQSDAHNGSEDRRSSTSRPVSGPRTSGAPSLAGSQVSAHTPTTIRPAELSAGGPYARQEQTREKMRRLLGADAVVKATTPTSSNANDSSHAWPISVLPDRTHFPFGATPTSTQPAEQGMWTPPTLGSTSAFTTPATGRPSPNSFLALARADTATDSSQLPEVERTMKGFDGGGGSAGTGPAYEAVAVMVVDRGTQTVTSEGTQTEPVPISVGPFYTGPCLPPAYGGQGWMGNPYRNYIMSPPPPFGRGVDSRPYHQQLDDYEKKETEEASRLREELGMIQNSIDMLIARYNLPPPPL</sequence>
<feature type="region of interest" description="Disordered" evidence="1">
    <location>
        <begin position="1"/>
        <end position="84"/>
    </location>
</feature>
<name>A0A0N0DXU1_LEPPY</name>
<dbReference type="EMBL" id="LGTL01000004">
    <property type="protein sequence ID" value="KPA83202.1"/>
    <property type="molecule type" value="Genomic_DNA"/>
</dbReference>
<dbReference type="OMA" id="THFPFGA"/>
<evidence type="ECO:0000256" key="1">
    <source>
        <dbReference type="SAM" id="MobiDB-lite"/>
    </source>
</evidence>
<dbReference type="GeneID" id="26903177"/>
<accession>A0A0N0DXU1</accession>
<organism evidence="2 3">
    <name type="scientific">Leptomonas pyrrhocoris</name>
    <name type="common">Firebug parasite</name>
    <dbReference type="NCBI Taxonomy" id="157538"/>
    <lineage>
        <taxon>Eukaryota</taxon>
        <taxon>Discoba</taxon>
        <taxon>Euglenozoa</taxon>
        <taxon>Kinetoplastea</taxon>
        <taxon>Metakinetoplastina</taxon>
        <taxon>Trypanosomatida</taxon>
        <taxon>Trypanosomatidae</taxon>
        <taxon>Leishmaniinae</taxon>
        <taxon>Leptomonas</taxon>
    </lineage>
</organism>
<comment type="caution">
    <text evidence="2">The sequence shown here is derived from an EMBL/GenBank/DDBJ whole genome shotgun (WGS) entry which is preliminary data.</text>
</comment>
<dbReference type="Proteomes" id="UP000037923">
    <property type="component" value="Unassembled WGS sequence"/>
</dbReference>
<feature type="compositionally biased region" description="Polar residues" evidence="1">
    <location>
        <begin position="40"/>
        <end position="67"/>
    </location>
</feature>
<evidence type="ECO:0000313" key="3">
    <source>
        <dbReference type="Proteomes" id="UP000037923"/>
    </source>
</evidence>
<dbReference type="AlphaFoldDB" id="A0A0N0DXU1"/>
<dbReference type="OrthoDB" id="253124at2759"/>
<evidence type="ECO:0000313" key="2">
    <source>
        <dbReference type="EMBL" id="KPA83202.1"/>
    </source>
</evidence>
<dbReference type="RefSeq" id="XP_015661641.1">
    <property type="nucleotide sequence ID" value="XM_015800039.1"/>
</dbReference>
<keyword evidence="3" id="KW-1185">Reference proteome</keyword>
<protein>
    <submittedName>
        <fullName evidence="2">Uncharacterized protein</fullName>
    </submittedName>
</protein>
<feature type="compositionally biased region" description="Basic and acidic residues" evidence="1">
    <location>
        <begin position="19"/>
        <end position="38"/>
    </location>
</feature>
<feature type="compositionally biased region" description="Acidic residues" evidence="1">
    <location>
        <begin position="7"/>
        <end position="18"/>
    </location>
</feature>
<reference evidence="2 3" key="1">
    <citation type="submission" date="2015-07" db="EMBL/GenBank/DDBJ databases">
        <title>High-quality genome of monoxenous trypanosomatid Leptomonas pyrrhocoris.</title>
        <authorList>
            <person name="Flegontov P."/>
            <person name="Butenko A."/>
            <person name="Firsov S."/>
            <person name="Vlcek C."/>
            <person name="Logacheva M.D."/>
            <person name="Field M."/>
            <person name="Filatov D."/>
            <person name="Flegontova O."/>
            <person name="Gerasimov E."/>
            <person name="Jackson A.P."/>
            <person name="Kelly S."/>
            <person name="Opperdoes F."/>
            <person name="O'Reilly A."/>
            <person name="Votypka J."/>
            <person name="Yurchenko V."/>
            <person name="Lukes J."/>
        </authorList>
    </citation>
    <scope>NUCLEOTIDE SEQUENCE [LARGE SCALE GENOMIC DNA]</scope>
    <source>
        <strain evidence="2">H10</strain>
    </source>
</reference>
<proteinExistence type="predicted"/>
<gene>
    <name evidence="2" type="ORF">ABB37_02886</name>
</gene>